<dbReference type="OrthoDB" id="5727566at2"/>
<dbReference type="EMBL" id="CP031222">
    <property type="protein sequence ID" value="AXI01803.1"/>
    <property type="molecule type" value="Genomic_DNA"/>
</dbReference>
<organism evidence="1 2">
    <name type="scientific">Aquirhabdus parva</name>
    <dbReference type="NCBI Taxonomy" id="2283318"/>
    <lineage>
        <taxon>Bacteria</taxon>
        <taxon>Pseudomonadati</taxon>
        <taxon>Pseudomonadota</taxon>
        <taxon>Gammaproteobacteria</taxon>
        <taxon>Moraxellales</taxon>
        <taxon>Moraxellaceae</taxon>
        <taxon>Aquirhabdus</taxon>
    </lineage>
</organism>
<accession>A0A345P3E4</accession>
<dbReference type="Proteomes" id="UP000253940">
    <property type="component" value="Chromosome"/>
</dbReference>
<dbReference type="RefSeq" id="WP_114897913.1">
    <property type="nucleotide sequence ID" value="NZ_CP031222.1"/>
</dbReference>
<dbReference type="KEGG" id="mbah:HYN46_02245"/>
<dbReference type="GO" id="GO:0016787">
    <property type="term" value="F:hydrolase activity"/>
    <property type="evidence" value="ECO:0007669"/>
    <property type="project" value="UniProtKB-KW"/>
</dbReference>
<dbReference type="PANTHER" id="PTHR39456">
    <property type="entry name" value="METAL-DEPENDENT HYDROLASE"/>
    <property type="match status" value="1"/>
</dbReference>
<sequence length="307" mass="34683">MNAAVHPNHHPLKARRVEFDLSNSPLHWIPNDAFASHAINGVNLLLPAGEFWFCRIFNKALPYVTDPILRSDVQGFIRQEAIHARAHASAQDFLHAHGMNTDEVLGRVNWLFEELLGDAPLGISALKLKSLEKPWLILRVGIIATIEHFTGVLGQWSLDNTSWDLADPVVADLFRWHLAEEVEHRTVAFDLYEHLCQNQLGFYVSRQALMAAVFPLFLYFLASTGRNLARQDTDAESLKLGKQSLLRLVLKLETVGRKTENVPKLSFLTLATIRWISPKFNPIDEGNTQQALDYFAKSPAVQAIKTY</sequence>
<evidence type="ECO:0000313" key="1">
    <source>
        <dbReference type="EMBL" id="AXI01803.1"/>
    </source>
</evidence>
<protein>
    <submittedName>
        <fullName evidence="1">Metal-dependent hydrolase</fullName>
    </submittedName>
</protein>
<evidence type="ECO:0000313" key="2">
    <source>
        <dbReference type="Proteomes" id="UP000253940"/>
    </source>
</evidence>
<dbReference type="AlphaFoldDB" id="A0A345P3E4"/>
<dbReference type="InterPro" id="IPR016516">
    <property type="entry name" value="UCP07580"/>
</dbReference>
<proteinExistence type="predicted"/>
<gene>
    <name evidence="1" type="ORF">HYN46_02245</name>
</gene>
<dbReference type="PIRSF" id="PIRSF007580">
    <property type="entry name" value="UCP07580"/>
    <property type="match status" value="1"/>
</dbReference>
<dbReference type="Pfam" id="PF10118">
    <property type="entry name" value="Metal_hydrol"/>
    <property type="match status" value="1"/>
</dbReference>
<reference evidence="1 2" key="1">
    <citation type="submission" date="2018-07" db="EMBL/GenBank/DDBJ databases">
        <title>Genome sequencing of Moraxellaceae gen. HYN0046.</title>
        <authorList>
            <person name="Kim M."/>
            <person name="Yi H."/>
        </authorList>
    </citation>
    <scope>NUCLEOTIDE SEQUENCE [LARGE SCALE GENOMIC DNA]</scope>
    <source>
        <strain evidence="1 2">HYN0046</strain>
    </source>
</reference>
<dbReference type="PANTHER" id="PTHR39456:SF1">
    <property type="entry name" value="METAL-DEPENDENT HYDROLASE"/>
    <property type="match status" value="1"/>
</dbReference>
<name>A0A345P3E4_9GAMM</name>
<keyword evidence="2" id="KW-1185">Reference proteome</keyword>
<keyword evidence="1" id="KW-0378">Hydrolase</keyword>